<dbReference type="GO" id="GO:0009313">
    <property type="term" value="P:oligosaccharide catabolic process"/>
    <property type="evidence" value="ECO:0007669"/>
    <property type="project" value="TreeGrafter"/>
</dbReference>
<sequence>MSEWWRGAVVYQIYPRSFQDSDGDGIGDLAGITHRLDHVARLGVDAIWLSPVFRSPMADMGYDVSDYCDIDPLFGTLEDFDALVDRAHDLGLKVIVDQVISHSSDQHPFFAESRRSRDNAKADWYVWADAKPDGSPPNNWISVFGGSAWEWDTQRRQYYLHNFLPSQPDFNFHNPEVQDWALSVLRFWLERGVDGFRLDTVNYYFHDAKLRDNGPEPSVENTPAVNPYDMQDHEYSKTRPENLAFLARMRAVLDGYDGRTMVGEVGDNPRRALKIMEDYTSDGRLHMAYSFDMLGPKFSPAHFRSRVEGFFDAAPNGWPMWAFSNHDVIRHVTRWEDFGTPEQVAKLAAALLLSFEGSICLYQGEELGQSETEIEYDELTDPPGFRFWPDYKGRDGCRTPMVWDGSRHGGFSAVKPWLPVKAPQLARNVMGQDGVDGSVLETYRSLLGWRKGSALQAGRSVFFDLAAPVLGFRRDAAGGSVLCLFNLSDVAVDVPVTGLAALDGPSEGAVLAGGVVRLAPCGWVWTRCAAGLRAG</sequence>
<proteinExistence type="inferred from homology"/>
<protein>
    <submittedName>
        <fullName evidence="5">Alpha-glucosidase</fullName>
    </submittedName>
</protein>
<dbReference type="Gene3D" id="3.20.20.80">
    <property type="entry name" value="Glycosidases"/>
    <property type="match status" value="2"/>
</dbReference>
<comment type="similarity">
    <text evidence="1">Belongs to the glycosyl hydrolase 13 family.</text>
</comment>
<dbReference type="STRING" id="933059.SAMN04488103_101662"/>
<dbReference type="Gene3D" id="2.60.40.1180">
    <property type="entry name" value="Golgi alpha-mannosidase II"/>
    <property type="match status" value="1"/>
</dbReference>
<accession>A0A1H7ZXD3</accession>
<keyword evidence="3" id="KW-0326">Glycosidase</keyword>
<dbReference type="InterPro" id="IPR013780">
    <property type="entry name" value="Glyco_hydro_b"/>
</dbReference>
<dbReference type="SMART" id="SM00642">
    <property type="entry name" value="Aamy"/>
    <property type="match status" value="1"/>
</dbReference>
<gene>
    <name evidence="5" type="ORF">SAMN04488103_101662</name>
</gene>
<dbReference type="OrthoDB" id="9805159at2"/>
<dbReference type="InterPro" id="IPR045857">
    <property type="entry name" value="O16G_dom_2"/>
</dbReference>
<dbReference type="AlphaFoldDB" id="A0A1H7ZXD3"/>
<dbReference type="FunFam" id="3.90.400.10:FF:000002">
    <property type="entry name" value="Sucrose isomerase"/>
    <property type="match status" value="1"/>
</dbReference>
<evidence type="ECO:0000256" key="2">
    <source>
        <dbReference type="ARBA" id="ARBA00022801"/>
    </source>
</evidence>
<dbReference type="SUPFAM" id="SSF51445">
    <property type="entry name" value="(Trans)glycosidases"/>
    <property type="match status" value="1"/>
</dbReference>
<dbReference type="PANTHER" id="PTHR10357">
    <property type="entry name" value="ALPHA-AMYLASE FAMILY MEMBER"/>
    <property type="match status" value="1"/>
</dbReference>
<dbReference type="CDD" id="cd11330">
    <property type="entry name" value="AmyAc_OligoGlu"/>
    <property type="match status" value="1"/>
</dbReference>
<dbReference type="InterPro" id="IPR006047">
    <property type="entry name" value="GH13_cat_dom"/>
</dbReference>
<reference evidence="5 6" key="1">
    <citation type="submission" date="2016-10" db="EMBL/GenBank/DDBJ databases">
        <authorList>
            <person name="de Groot N.N."/>
        </authorList>
    </citation>
    <scope>NUCLEOTIDE SEQUENCE [LARGE SCALE GENOMIC DNA]</scope>
    <source>
        <strain evidence="5 6">DSM 3857</strain>
    </source>
</reference>
<evidence type="ECO:0000259" key="4">
    <source>
        <dbReference type="SMART" id="SM00642"/>
    </source>
</evidence>
<dbReference type="Pfam" id="PF00128">
    <property type="entry name" value="Alpha-amylase"/>
    <property type="match status" value="1"/>
</dbReference>
<organism evidence="5 6">
    <name type="scientific">Gemmobacter aquatilis</name>
    <dbReference type="NCBI Taxonomy" id="933059"/>
    <lineage>
        <taxon>Bacteria</taxon>
        <taxon>Pseudomonadati</taxon>
        <taxon>Pseudomonadota</taxon>
        <taxon>Alphaproteobacteria</taxon>
        <taxon>Rhodobacterales</taxon>
        <taxon>Paracoccaceae</taxon>
        <taxon>Gemmobacter</taxon>
    </lineage>
</organism>
<dbReference type="Gene3D" id="3.90.400.10">
    <property type="entry name" value="Oligo-1,6-glucosidase, Domain 2"/>
    <property type="match status" value="1"/>
</dbReference>
<dbReference type="RefSeq" id="WP_091296635.1">
    <property type="nucleotide sequence ID" value="NZ_FOCE01000001.1"/>
</dbReference>
<dbReference type="InterPro" id="IPR017853">
    <property type="entry name" value="GH"/>
</dbReference>
<dbReference type="PANTHER" id="PTHR10357:SF179">
    <property type="entry name" value="NEUTRAL AND BASIC AMINO ACID TRANSPORT PROTEIN RBAT"/>
    <property type="match status" value="1"/>
</dbReference>
<dbReference type="EMBL" id="FOCE01000001">
    <property type="protein sequence ID" value="SEM62394.1"/>
    <property type="molecule type" value="Genomic_DNA"/>
</dbReference>
<keyword evidence="2" id="KW-0378">Hydrolase</keyword>
<keyword evidence="6" id="KW-1185">Reference proteome</keyword>
<feature type="domain" description="Glycosyl hydrolase family 13 catalytic" evidence="4">
    <location>
        <begin position="12"/>
        <end position="398"/>
    </location>
</feature>
<evidence type="ECO:0000256" key="1">
    <source>
        <dbReference type="ARBA" id="ARBA00008061"/>
    </source>
</evidence>
<dbReference type="GO" id="GO:0004556">
    <property type="term" value="F:alpha-amylase activity"/>
    <property type="evidence" value="ECO:0007669"/>
    <property type="project" value="TreeGrafter"/>
</dbReference>
<evidence type="ECO:0000313" key="5">
    <source>
        <dbReference type="EMBL" id="SEM62394.1"/>
    </source>
</evidence>
<evidence type="ECO:0000313" key="6">
    <source>
        <dbReference type="Proteomes" id="UP000198761"/>
    </source>
</evidence>
<evidence type="ECO:0000256" key="3">
    <source>
        <dbReference type="ARBA" id="ARBA00023295"/>
    </source>
</evidence>
<dbReference type="Proteomes" id="UP000198761">
    <property type="component" value="Unassembled WGS sequence"/>
</dbReference>
<name>A0A1H7ZXD3_9RHOB</name>